<dbReference type="OrthoDB" id="1295045at2759"/>
<name>A0A3P7QK40_DIBLA</name>
<proteinExistence type="predicted"/>
<dbReference type="Gene3D" id="3.30.530.20">
    <property type="match status" value="1"/>
</dbReference>
<keyword evidence="2" id="KW-1185">Reference proteome</keyword>
<dbReference type="EMBL" id="UYRU01081965">
    <property type="protein sequence ID" value="VDN32302.1"/>
    <property type="molecule type" value="Genomic_DNA"/>
</dbReference>
<dbReference type="AlphaFoldDB" id="A0A3P7QK40"/>
<protein>
    <submittedName>
        <fullName evidence="1">Uncharacterized protein</fullName>
    </submittedName>
</protein>
<evidence type="ECO:0000313" key="1">
    <source>
        <dbReference type="EMBL" id="VDN32302.1"/>
    </source>
</evidence>
<gene>
    <name evidence="1" type="ORF">DILT_LOCUS15947</name>
</gene>
<reference evidence="1 2" key="1">
    <citation type="submission" date="2018-11" db="EMBL/GenBank/DDBJ databases">
        <authorList>
            <consortium name="Pathogen Informatics"/>
        </authorList>
    </citation>
    <scope>NUCLEOTIDE SEQUENCE [LARGE SCALE GENOMIC DNA]</scope>
</reference>
<evidence type="ECO:0000313" key="2">
    <source>
        <dbReference type="Proteomes" id="UP000281553"/>
    </source>
</evidence>
<sequence length="156" mass="17592">MAKREYVYARRWWTEMQSPNLAKIQSTPTRDSSSGGLALIVSRAVGQPSEEVQKQDSSAQSVENSWFSSSAAGSTVVSVSNYESNMLIRSHGRFDEVGLDYFLTYSDDPKLSVSQDTFTRRIKHPSKTCWVPQFHLLRLFFMGDLVLILSGHGYCI</sequence>
<accession>A0A3P7QK40</accession>
<dbReference type="Proteomes" id="UP000281553">
    <property type="component" value="Unassembled WGS sequence"/>
</dbReference>
<organism evidence="1 2">
    <name type="scientific">Dibothriocephalus latus</name>
    <name type="common">Fish tapeworm</name>
    <name type="synonym">Diphyllobothrium latum</name>
    <dbReference type="NCBI Taxonomy" id="60516"/>
    <lineage>
        <taxon>Eukaryota</taxon>
        <taxon>Metazoa</taxon>
        <taxon>Spiralia</taxon>
        <taxon>Lophotrochozoa</taxon>
        <taxon>Platyhelminthes</taxon>
        <taxon>Cestoda</taxon>
        <taxon>Eucestoda</taxon>
        <taxon>Diphyllobothriidea</taxon>
        <taxon>Diphyllobothriidae</taxon>
        <taxon>Dibothriocephalus</taxon>
    </lineage>
</organism>
<dbReference type="InterPro" id="IPR023393">
    <property type="entry name" value="START-like_dom_sf"/>
</dbReference>